<dbReference type="Pfam" id="PF00870">
    <property type="entry name" value="P53"/>
    <property type="match status" value="1"/>
</dbReference>
<evidence type="ECO:0000256" key="2">
    <source>
        <dbReference type="ARBA" id="ARBA00006167"/>
    </source>
</evidence>
<evidence type="ECO:0000256" key="4">
    <source>
        <dbReference type="ARBA" id="ARBA00022723"/>
    </source>
</evidence>
<keyword evidence="6" id="KW-0805">Transcription regulation</keyword>
<evidence type="ECO:0000256" key="8">
    <source>
        <dbReference type="ARBA" id="ARBA00023159"/>
    </source>
</evidence>
<dbReference type="GO" id="GO:0000981">
    <property type="term" value="F:DNA-binding transcription factor activity, RNA polymerase II-specific"/>
    <property type="evidence" value="ECO:0007669"/>
    <property type="project" value="TreeGrafter"/>
</dbReference>
<comment type="subcellular location">
    <subcellularLocation>
        <location evidence="1">Nucleus</location>
    </subcellularLocation>
</comment>
<gene>
    <name evidence="14" type="ORF">g.18350</name>
    <name evidence="15" type="ORF">g.18353</name>
</gene>
<comment type="cofactor">
    <cofactor evidence="11">
        <name>Zn(2+)</name>
        <dbReference type="ChEBI" id="CHEBI:29105"/>
    </cofactor>
    <text evidence="11">Binds 1 zinc ion per subunit.</text>
</comment>
<dbReference type="InterPro" id="IPR002117">
    <property type="entry name" value="p53_tumour_suppressor"/>
</dbReference>
<evidence type="ECO:0000256" key="7">
    <source>
        <dbReference type="ARBA" id="ARBA00023125"/>
    </source>
</evidence>
<keyword evidence="8" id="KW-0010">Activator</keyword>
<reference evidence="14" key="1">
    <citation type="submission" date="2015-12" db="EMBL/GenBank/DDBJ databases">
        <title>De novo transcriptome assembly of four potential Pierce s Disease insect vectors from Arizona vineyards.</title>
        <authorList>
            <person name="Tassone E.E."/>
        </authorList>
    </citation>
    <scope>NUCLEOTIDE SEQUENCE</scope>
</reference>
<dbReference type="Gene3D" id="2.60.40.720">
    <property type="match status" value="1"/>
</dbReference>
<dbReference type="PRINTS" id="PR00386">
    <property type="entry name" value="P53SUPPRESSR"/>
</dbReference>
<dbReference type="CDD" id="cd08367">
    <property type="entry name" value="P53"/>
    <property type="match status" value="1"/>
</dbReference>
<dbReference type="AlphaFoldDB" id="A0A1B6DR12"/>
<feature type="binding site" evidence="11">
    <location>
        <position position="174"/>
    </location>
    <ligand>
        <name>Zn(2+)</name>
        <dbReference type="ChEBI" id="CHEBI:29105"/>
    </ligand>
</feature>
<evidence type="ECO:0000256" key="12">
    <source>
        <dbReference type="PIRSR" id="PIRSR602117-3"/>
    </source>
</evidence>
<dbReference type="GO" id="GO:0046872">
    <property type="term" value="F:metal ion binding"/>
    <property type="evidence" value="ECO:0007669"/>
    <property type="project" value="UniProtKB-KW"/>
</dbReference>
<evidence type="ECO:0000256" key="11">
    <source>
        <dbReference type="PIRSR" id="PIRSR602117-1"/>
    </source>
</evidence>
<dbReference type="InterPro" id="IPR008967">
    <property type="entry name" value="p53-like_TF_DNA-bd_sf"/>
</dbReference>
<feature type="domain" description="p53 DNA-binding" evidence="13">
    <location>
        <begin position="99"/>
        <end position="297"/>
    </location>
</feature>
<evidence type="ECO:0000256" key="10">
    <source>
        <dbReference type="ARBA" id="ARBA00023242"/>
    </source>
</evidence>
<evidence type="ECO:0000256" key="6">
    <source>
        <dbReference type="ARBA" id="ARBA00023015"/>
    </source>
</evidence>
<sequence>MDSKKAGRPKTNNVVEMDQTYTLCQEGGFINPSDLEQIMKDLGDENHLNLYIDETIEEYVDIPPEFVDIDEMCDSTQGDEDTIMKIKTEYMSPTCTFPCTENYPGPYNFELVLDSSTSNRKSWVYSDSLHKVFIDMHKVLLVQFRFNPNVQGLRVRALPVYTMIDFMSLPVERCTLHSVNLDPQCLAHSDVGKCFCADYQWVGHVLQSDQRGAQYEFDADSRRHSVVVPMDSPAVGSDSIVVSYQFTCKTSCLNGMQRRPIDLIFTLETPQGEVLGRQRLAVKICSCPKRDMQREECDAMILKSSNITSTSTRTKRKFVAEERKLINKTKKFKSEKLETIPETTYELANKLKETHDQLKVIMEQLKNISEQLRMSDCCLNGSFH</sequence>
<evidence type="ECO:0000256" key="9">
    <source>
        <dbReference type="ARBA" id="ARBA00023163"/>
    </source>
</evidence>
<evidence type="ECO:0000256" key="1">
    <source>
        <dbReference type="ARBA" id="ARBA00004123"/>
    </source>
</evidence>
<dbReference type="EMBL" id="GEDC01001619">
    <property type="protein sequence ID" value="JAS35679.1"/>
    <property type="molecule type" value="Transcribed_RNA"/>
</dbReference>
<feature type="binding site" evidence="11">
    <location>
        <position position="177"/>
    </location>
    <ligand>
        <name>Zn(2+)</name>
        <dbReference type="ChEBI" id="CHEBI:29105"/>
    </ligand>
</feature>
<name>A0A1B6DR12_9HEMI</name>
<dbReference type="InterPro" id="IPR012346">
    <property type="entry name" value="p53/RUNT-type_TF_DNA-bd_sf"/>
</dbReference>
<dbReference type="PANTHER" id="PTHR11447">
    <property type="entry name" value="CELLULAR TUMOR ANTIGEN P53"/>
    <property type="match status" value="1"/>
</dbReference>
<dbReference type="SUPFAM" id="SSF49417">
    <property type="entry name" value="p53-like transcription factors"/>
    <property type="match status" value="1"/>
</dbReference>
<evidence type="ECO:0000313" key="14">
    <source>
        <dbReference type="EMBL" id="JAS28043.1"/>
    </source>
</evidence>
<evidence type="ECO:0000259" key="13">
    <source>
        <dbReference type="Pfam" id="PF00870"/>
    </source>
</evidence>
<dbReference type="PANTHER" id="PTHR11447:SF16">
    <property type="entry name" value="P53 PROTEIN LONG FORM VARIANT 1"/>
    <property type="match status" value="1"/>
</dbReference>
<evidence type="ECO:0000313" key="15">
    <source>
        <dbReference type="EMBL" id="JAS35679.1"/>
    </source>
</evidence>
<feature type="binding site" evidence="11">
    <location>
        <position position="248"/>
    </location>
    <ligand>
        <name>Zn(2+)</name>
        <dbReference type="ChEBI" id="CHEBI:29105"/>
    </ligand>
</feature>
<feature type="binding site" evidence="11">
    <location>
        <position position="252"/>
    </location>
    <ligand>
        <name>Zn(2+)</name>
        <dbReference type="ChEBI" id="CHEBI:29105"/>
    </ligand>
</feature>
<protein>
    <recommendedName>
        <fullName evidence="13">p53 DNA-binding domain-containing protein</fullName>
    </recommendedName>
</protein>
<feature type="cross-link" description="Glycyl lysine isopeptide (Lys-Gly) (interchain with G-Cter in ubiquitin)" evidence="12">
    <location>
        <position position="303"/>
    </location>
</feature>
<keyword evidence="9" id="KW-0804">Transcription</keyword>
<keyword evidence="5 11" id="KW-0862">Zinc</keyword>
<proteinExistence type="inferred from homology"/>
<dbReference type="GO" id="GO:0006915">
    <property type="term" value="P:apoptotic process"/>
    <property type="evidence" value="ECO:0007669"/>
    <property type="project" value="UniProtKB-KW"/>
</dbReference>
<keyword evidence="3" id="KW-0053">Apoptosis</keyword>
<dbReference type="GO" id="GO:0005634">
    <property type="term" value="C:nucleus"/>
    <property type="evidence" value="ECO:0007669"/>
    <property type="project" value="UniProtKB-SubCell"/>
</dbReference>
<organism evidence="14">
    <name type="scientific">Clastoptera arizonana</name>
    <name type="common">Arizona spittle bug</name>
    <dbReference type="NCBI Taxonomy" id="38151"/>
    <lineage>
        <taxon>Eukaryota</taxon>
        <taxon>Metazoa</taxon>
        <taxon>Ecdysozoa</taxon>
        <taxon>Arthropoda</taxon>
        <taxon>Hexapoda</taxon>
        <taxon>Insecta</taxon>
        <taxon>Pterygota</taxon>
        <taxon>Neoptera</taxon>
        <taxon>Paraneoptera</taxon>
        <taxon>Hemiptera</taxon>
        <taxon>Auchenorrhyncha</taxon>
        <taxon>Cercopoidea</taxon>
        <taxon>Clastopteridae</taxon>
        <taxon>Clastoptera</taxon>
    </lineage>
</organism>
<comment type="similarity">
    <text evidence="2">Belongs to the p53 family.</text>
</comment>
<keyword evidence="10" id="KW-0539">Nucleus</keyword>
<dbReference type="EMBL" id="GEDC01009255">
    <property type="protein sequence ID" value="JAS28043.1"/>
    <property type="molecule type" value="Transcribed_RNA"/>
</dbReference>
<keyword evidence="7" id="KW-0238">DNA-binding</keyword>
<evidence type="ECO:0000256" key="5">
    <source>
        <dbReference type="ARBA" id="ARBA00022833"/>
    </source>
</evidence>
<accession>A0A1B6DR12</accession>
<evidence type="ECO:0000256" key="3">
    <source>
        <dbReference type="ARBA" id="ARBA00022703"/>
    </source>
</evidence>
<dbReference type="GO" id="GO:0000978">
    <property type="term" value="F:RNA polymerase II cis-regulatory region sequence-specific DNA binding"/>
    <property type="evidence" value="ECO:0007669"/>
    <property type="project" value="TreeGrafter"/>
</dbReference>
<keyword evidence="4 11" id="KW-0479">Metal-binding</keyword>
<dbReference type="InterPro" id="IPR011615">
    <property type="entry name" value="p53_DNA-bd"/>
</dbReference>